<dbReference type="Pfam" id="PF00155">
    <property type="entry name" value="Aminotran_1_2"/>
    <property type="match status" value="1"/>
</dbReference>
<comment type="cofactor">
    <cofactor evidence="1">
        <name>pyridoxal 5'-phosphate</name>
        <dbReference type="ChEBI" id="CHEBI:597326"/>
    </cofactor>
</comment>
<dbReference type="InterPro" id="IPR004839">
    <property type="entry name" value="Aminotransferase_I/II_large"/>
</dbReference>
<dbReference type="InterPro" id="IPR015424">
    <property type="entry name" value="PyrdxlP-dep_Trfase"/>
</dbReference>
<organism evidence="7 8">
    <name type="scientific">Tessaracoccus flavescens</name>
    <dbReference type="NCBI Taxonomy" id="399497"/>
    <lineage>
        <taxon>Bacteria</taxon>
        <taxon>Bacillati</taxon>
        <taxon>Actinomycetota</taxon>
        <taxon>Actinomycetes</taxon>
        <taxon>Propionibacteriales</taxon>
        <taxon>Propionibacteriaceae</taxon>
        <taxon>Tessaracoccus</taxon>
    </lineage>
</organism>
<sequence length="387" mass="42597">MVEQTHGATLNRRGTQSSKWDILPELAGPQPIALSVADMDLPCSPAIRDAVVGRAEFGLYGYTDLPADHAEVVASWLGRVLGAEFEPGHILYANRVVQVFATALRTLTEPGGRVALFTPSYSPLEVTITENGRDTVRLPLLLQDGRYVLDRELVERTLPSVKILLLVNPHNPVGKAWSGAELEWLAAACERHGVLIVSDEVHAAFYWGERSHRFIGELVPRSITFTSPAKTFNLPGLEITHVIIPDDELRATIGQAQHAAGFHNPSYMAHSATVAAYDGSSDAWLEETKRTITANLADLRAAVAGWDSISLIEPQATFLAWLDARAVGDERVLREWFVDRARVYPSFGTDFGPEYDGFLRLNLATPQELFTTALDRLQHTKEGNPLS</sequence>
<evidence type="ECO:0000256" key="1">
    <source>
        <dbReference type="ARBA" id="ARBA00001933"/>
    </source>
</evidence>
<proteinExistence type="inferred from homology"/>
<dbReference type="GO" id="GO:0030170">
    <property type="term" value="F:pyridoxal phosphate binding"/>
    <property type="evidence" value="ECO:0007669"/>
    <property type="project" value="InterPro"/>
</dbReference>
<dbReference type="GO" id="GO:0047804">
    <property type="term" value="F:cysteine-S-conjugate beta-lyase activity"/>
    <property type="evidence" value="ECO:0007669"/>
    <property type="project" value="UniProtKB-EC"/>
</dbReference>
<dbReference type="KEGG" id="tfa:BW733_04060"/>
<accession>A0A1Q2CVL0</accession>
<evidence type="ECO:0000259" key="6">
    <source>
        <dbReference type="Pfam" id="PF00155"/>
    </source>
</evidence>
<name>A0A1Q2CVL0_9ACTN</name>
<dbReference type="Proteomes" id="UP000188235">
    <property type="component" value="Chromosome"/>
</dbReference>
<dbReference type="PANTHER" id="PTHR43525:SF1">
    <property type="entry name" value="PROTEIN MALY"/>
    <property type="match status" value="1"/>
</dbReference>
<evidence type="ECO:0000256" key="5">
    <source>
        <dbReference type="ARBA" id="ARBA00037974"/>
    </source>
</evidence>
<gene>
    <name evidence="7" type="ORF">BW733_04060</name>
</gene>
<evidence type="ECO:0000256" key="3">
    <source>
        <dbReference type="ARBA" id="ARBA00022898"/>
    </source>
</evidence>
<evidence type="ECO:0000256" key="2">
    <source>
        <dbReference type="ARBA" id="ARBA00012224"/>
    </source>
</evidence>
<dbReference type="Gene3D" id="3.40.640.10">
    <property type="entry name" value="Type I PLP-dependent aspartate aminotransferase-like (Major domain)"/>
    <property type="match status" value="1"/>
</dbReference>
<protein>
    <recommendedName>
        <fullName evidence="2">cysteine-S-conjugate beta-lyase</fullName>
        <ecNumber evidence="2">4.4.1.13</ecNumber>
    </recommendedName>
</protein>
<keyword evidence="8" id="KW-1185">Reference proteome</keyword>
<reference evidence="7 8" key="1">
    <citation type="journal article" date="2008" name="Int. J. Syst. Evol. Microbiol.">
        <title>Tessaracoccus flavescens sp. nov., isolated from marine sediment.</title>
        <authorList>
            <person name="Lee D.W."/>
            <person name="Lee S.D."/>
        </authorList>
    </citation>
    <scope>NUCLEOTIDE SEQUENCE [LARGE SCALE GENOMIC DNA]</scope>
    <source>
        <strain evidence="7 8">SST-39T</strain>
    </source>
</reference>
<keyword evidence="3" id="KW-0663">Pyridoxal phosphate</keyword>
<dbReference type="InterPro" id="IPR015421">
    <property type="entry name" value="PyrdxlP-dep_Trfase_major"/>
</dbReference>
<dbReference type="InterPro" id="IPR015422">
    <property type="entry name" value="PyrdxlP-dep_Trfase_small"/>
</dbReference>
<dbReference type="EC" id="4.4.1.13" evidence="2"/>
<evidence type="ECO:0000313" key="8">
    <source>
        <dbReference type="Proteomes" id="UP000188235"/>
    </source>
</evidence>
<evidence type="ECO:0000256" key="4">
    <source>
        <dbReference type="ARBA" id="ARBA00023239"/>
    </source>
</evidence>
<dbReference type="PANTHER" id="PTHR43525">
    <property type="entry name" value="PROTEIN MALY"/>
    <property type="match status" value="1"/>
</dbReference>
<dbReference type="STRING" id="399497.BW733_04060"/>
<evidence type="ECO:0000313" key="7">
    <source>
        <dbReference type="EMBL" id="AQP50129.1"/>
    </source>
</evidence>
<dbReference type="EMBL" id="CP019607">
    <property type="protein sequence ID" value="AQP50129.1"/>
    <property type="molecule type" value="Genomic_DNA"/>
</dbReference>
<dbReference type="CDD" id="cd00609">
    <property type="entry name" value="AAT_like"/>
    <property type="match status" value="1"/>
</dbReference>
<dbReference type="SUPFAM" id="SSF53383">
    <property type="entry name" value="PLP-dependent transferases"/>
    <property type="match status" value="1"/>
</dbReference>
<dbReference type="Gene3D" id="3.90.1150.10">
    <property type="entry name" value="Aspartate Aminotransferase, domain 1"/>
    <property type="match status" value="1"/>
</dbReference>
<dbReference type="InterPro" id="IPR051798">
    <property type="entry name" value="Class-II_PLP-Dep_Aminotrans"/>
</dbReference>
<keyword evidence="4" id="KW-0456">Lyase</keyword>
<comment type="similarity">
    <text evidence="5">Belongs to the class-II pyridoxal-phosphate-dependent aminotransferase family. MalY/PatB cystathionine beta-lyase subfamily.</text>
</comment>
<feature type="domain" description="Aminotransferase class I/classII large" evidence="6">
    <location>
        <begin position="32"/>
        <end position="377"/>
    </location>
</feature>
<dbReference type="AlphaFoldDB" id="A0A1Q2CVL0"/>